<dbReference type="InterPro" id="IPR007848">
    <property type="entry name" value="Small_mtfrase_dom"/>
</dbReference>
<evidence type="ECO:0000313" key="9">
    <source>
        <dbReference type="Proteomes" id="UP000185434"/>
    </source>
</evidence>
<evidence type="ECO:0000256" key="2">
    <source>
        <dbReference type="ARBA" id="ARBA00022679"/>
    </source>
</evidence>
<feature type="binding site" evidence="5">
    <location>
        <begin position="179"/>
        <end position="182"/>
    </location>
    <ligand>
        <name>substrate</name>
    </ligand>
</feature>
<dbReference type="AlphaFoldDB" id="A0A1L7CT88"/>
<dbReference type="InterPro" id="IPR040758">
    <property type="entry name" value="PrmC_N"/>
</dbReference>
<reference evidence="8 9" key="1">
    <citation type="submission" date="2014-08" db="EMBL/GenBank/DDBJ databases">
        <title>Complete genome sequence of Corynebacterium frankenforstense ST18(T) (=DSM 45800(T)), isolated from raw cow milk.</title>
        <authorList>
            <person name="Ruckert C."/>
            <person name="Albersmeier A."/>
            <person name="Winkler A."/>
            <person name="Lipski A."/>
            <person name="Kalinowski J."/>
        </authorList>
    </citation>
    <scope>NUCLEOTIDE SEQUENCE [LARGE SCALE GENOMIC DNA]</scope>
    <source>
        <strain evidence="8 9">ST18</strain>
    </source>
</reference>
<evidence type="ECO:0000256" key="3">
    <source>
        <dbReference type="ARBA" id="ARBA00022691"/>
    </source>
</evidence>
<dbReference type="InterPro" id="IPR019874">
    <property type="entry name" value="RF_methyltr_PrmC"/>
</dbReference>
<sequence length="271" mass="27962">MRAAAERLGAAGIESPATDVRLLAAHLAGCAPLEVGFLDAAPAGFAEALARRERREPLQHITGTAAFGPLDIAVGPGVFIPRPETEVLADWAVRRLRGVRAPKVVDLCTGSGALACYIAHEIDDVAVVAVELSADAAAWARRTVADNALGGRVTVVEGDATDAGLLAELAGAVDAVVCNPPYVPAAGPVAPEVDADPDVAVYGGESGMDVIERLLDPVARLLRPGGVFGVEHDDTTAERTAALVDATGRFTPAEHLCDLAGRERFVTAARL</sequence>
<proteinExistence type="inferred from homology"/>
<keyword evidence="2 5" id="KW-0808">Transferase</keyword>
<evidence type="ECO:0000256" key="1">
    <source>
        <dbReference type="ARBA" id="ARBA00022603"/>
    </source>
</evidence>
<dbReference type="InterPro" id="IPR029063">
    <property type="entry name" value="SAM-dependent_MTases_sf"/>
</dbReference>
<comment type="function">
    <text evidence="5">Methylates the class 1 translation termination release factors RF1/PrfA and RF2/PrfB on the glutamine residue of the universally conserved GGQ motif.</text>
</comment>
<dbReference type="SUPFAM" id="SSF53335">
    <property type="entry name" value="S-adenosyl-L-methionine-dependent methyltransferases"/>
    <property type="match status" value="1"/>
</dbReference>
<dbReference type="NCBIfam" id="TIGR00536">
    <property type="entry name" value="hemK_fam"/>
    <property type="match status" value="1"/>
</dbReference>
<dbReference type="EMBL" id="CP009247">
    <property type="protein sequence ID" value="APT89031.1"/>
    <property type="molecule type" value="Genomic_DNA"/>
</dbReference>
<dbReference type="GO" id="GO:0003676">
    <property type="term" value="F:nucleic acid binding"/>
    <property type="evidence" value="ECO:0007669"/>
    <property type="project" value="InterPro"/>
</dbReference>
<dbReference type="Pfam" id="PF05175">
    <property type="entry name" value="MTS"/>
    <property type="match status" value="1"/>
</dbReference>
<dbReference type="OrthoDB" id="9800643at2"/>
<dbReference type="InterPro" id="IPR004556">
    <property type="entry name" value="HemK-like"/>
</dbReference>
<dbReference type="Gene3D" id="3.40.50.150">
    <property type="entry name" value="Vaccinia Virus protein VP39"/>
    <property type="match status" value="1"/>
</dbReference>
<dbReference type="InterPro" id="IPR050320">
    <property type="entry name" value="N5-glutamine_MTase"/>
</dbReference>
<dbReference type="PANTHER" id="PTHR18895:SF74">
    <property type="entry name" value="MTRF1L RELEASE FACTOR GLUTAMINE METHYLTRANSFERASE"/>
    <property type="match status" value="1"/>
</dbReference>
<keyword evidence="9" id="KW-1185">Reference proteome</keyword>
<comment type="catalytic activity">
    <reaction evidence="4 5">
        <text>L-glutaminyl-[peptide chain release factor] + S-adenosyl-L-methionine = N(5)-methyl-L-glutaminyl-[peptide chain release factor] + S-adenosyl-L-homocysteine + H(+)</text>
        <dbReference type="Rhea" id="RHEA:42896"/>
        <dbReference type="Rhea" id="RHEA-COMP:10271"/>
        <dbReference type="Rhea" id="RHEA-COMP:10272"/>
        <dbReference type="ChEBI" id="CHEBI:15378"/>
        <dbReference type="ChEBI" id="CHEBI:30011"/>
        <dbReference type="ChEBI" id="CHEBI:57856"/>
        <dbReference type="ChEBI" id="CHEBI:59789"/>
        <dbReference type="ChEBI" id="CHEBI:61891"/>
        <dbReference type="EC" id="2.1.1.297"/>
    </reaction>
</comment>
<dbReference type="GO" id="GO:0032259">
    <property type="term" value="P:methylation"/>
    <property type="evidence" value="ECO:0007669"/>
    <property type="project" value="UniProtKB-KW"/>
</dbReference>
<protein>
    <recommendedName>
        <fullName evidence="5">Release factor glutamine methyltransferase</fullName>
        <shortName evidence="5">RF MTase</shortName>
        <ecNumber evidence="5">2.1.1.297</ecNumber>
    </recommendedName>
    <alternativeName>
        <fullName evidence="5">N5-glutamine methyltransferase PrmC</fullName>
    </alternativeName>
    <alternativeName>
        <fullName evidence="5">Protein-(glutamine-N5) MTase PrmC</fullName>
    </alternativeName>
    <alternativeName>
        <fullName evidence="5">Protein-glutamine N-methyltransferase PrmC</fullName>
    </alternativeName>
</protein>
<evidence type="ECO:0000256" key="5">
    <source>
        <dbReference type="HAMAP-Rule" id="MF_02126"/>
    </source>
</evidence>
<dbReference type="Proteomes" id="UP000185434">
    <property type="component" value="Chromosome"/>
</dbReference>
<feature type="domain" description="Release factor glutamine methyltransferase N-terminal" evidence="7">
    <location>
        <begin position="2"/>
        <end position="63"/>
    </location>
</feature>
<dbReference type="Gene3D" id="1.10.8.10">
    <property type="entry name" value="DNA helicase RuvA subunit, C-terminal domain"/>
    <property type="match status" value="1"/>
</dbReference>
<dbReference type="STRING" id="1437875.CFRA_06955"/>
<evidence type="ECO:0000256" key="4">
    <source>
        <dbReference type="ARBA" id="ARBA00048391"/>
    </source>
</evidence>
<comment type="caution">
    <text evidence="5">Lacks conserved residue(s) required for the propagation of feature annotation.</text>
</comment>
<dbReference type="PROSITE" id="PS00092">
    <property type="entry name" value="N6_MTASE"/>
    <property type="match status" value="1"/>
</dbReference>
<accession>A0A1L7CT88</accession>
<dbReference type="HAMAP" id="MF_02126">
    <property type="entry name" value="RF_methyltr_PrmC"/>
    <property type="match status" value="1"/>
</dbReference>
<organism evidence="8 9">
    <name type="scientific">Corynebacterium frankenforstense DSM 45800</name>
    <dbReference type="NCBI Taxonomy" id="1437875"/>
    <lineage>
        <taxon>Bacteria</taxon>
        <taxon>Bacillati</taxon>
        <taxon>Actinomycetota</taxon>
        <taxon>Actinomycetes</taxon>
        <taxon>Mycobacteriales</taxon>
        <taxon>Corynebacteriaceae</taxon>
        <taxon>Corynebacterium</taxon>
    </lineage>
</organism>
<evidence type="ECO:0000259" key="7">
    <source>
        <dbReference type="Pfam" id="PF17827"/>
    </source>
</evidence>
<dbReference type="Pfam" id="PF17827">
    <property type="entry name" value="PrmC_N"/>
    <property type="match status" value="1"/>
</dbReference>
<evidence type="ECO:0000313" key="8">
    <source>
        <dbReference type="EMBL" id="APT89031.1"/>
    </source>
</evidence>
<dbReference type="GO" id="GO:0102559">
    <property type="term" value="F:peptide chain release factor N(5)-glutamine methyltransferase activity"/>
    <property type="evidence" value="ECO:0007669"/>
    <property type="project" value="UniProtKB-EC"/>
</dbReference>
<evidence type="ECO:0000259" key="6">
    <source>
        <dbReference type="Pfam" id="PF05175"/>
    </source>
</evidence>
<feature type="binding site" evidence="5">
    <location>
        <position position="131"/>
    </location>
    <ligand>
        <name>S-adenosyl-L-methionine</name>
        <dbReference type="ChEBI" id="CHEBI:59789"/>
    </ligand>
</feature>
<dbReference type="PANTHER" id="PTHR18895">
    <property type="entry name" value="HEMK METHYLTRANSFERASE"/>
    <property type="match status" value="1"/>
</dbReference>
<comment type="similarity">
    <text evidence="5">Belongs to the protein N5-glutamine methyltransferase family. PrmC subfamily.</text>
</comment>
<name>A0A1L7CT88_9CORY</name>
<keyword evidence="3 5" id="KW-0949">S-adenosyl-L-methionine</keyword>
<gene>
    <name evidence="5" type="primary">prmC</name>
    <name evidence="8" type="ORF">CFRA_06955</name>
</gene>
<dbReference type="EC" id="2.1.1.297" evidence="5"/>
<feature type="domain" description="Methyltransferase small" evidence="6">
    <location>
        <begin position="97"/>
        <end position="183"/>
    </location>
</feature>
<dbReference type="NCBIfam" id="TIGR03534">
    <property type="entry name" value="RF_mod_PrmC"/>
    <property type="match status" value="1"/>
</dbReference>
<dbReference type="CDD" id="cd02440">
    <property type="entry name" value="AdoMet_MTases"/>
    <property type="match status" value="1"/>
</dbReference>
<dbReference type="KEGG" id="cfk:CFRA_06955"/>
<keyword evidence="1 5" id="KW-0489">Methyltransferase</keyword>
<feature type="binding site" evidence="5">
    <location>
        <position position="179"/>
    </location>
    <ligand>
        <name>S-adenosyl-L-methionine</name>
        <dbReference type="ChEBI" id="CHEBI:59789"/>
    </ligand>
</feature>
<dbReference type="InterPro" id="IPR002052">
    <property type="entry name" value="DNA_methylase_N6_adenine_CS"/>
</dbReference>